<dbReference type="Proteomes" id="UP000467841">
    <property type="component" value="Unassembled WGS sequence"/>
</dbReference>
<proteinExistence type="predicted"/>
<protein>
    <recommendedName>
        <fullName evidence="3">Reverse transcriptase Ty1/copia-type domain-containing protein</fullName>
    </recommendedName>
</protein>
<name>A0A6D2HKS0_9BRAS</name>
<evidence type="ECO:0000313" key="2">
    <source>
        <dbReference type="Proteomes" id="UP000467841"/>
    </source>
</evidence>
<dbReference type="EMBL" id="CACVBM020000255">
    <property type="protein sequence ID" value="CAA7016760.1"/>
    <property type="molecule type" value="Genomic_DNA"/>
</dbReference>
<keyword evidence="2" id="KW-1185">Reference proteome</keyword>
<dbReference type="AlphaFoldDB" id="A0A6D2HKS0"/>
<organism evidence="1 2">
    <name type="scientific">Microthlaspi erraticum</name>
    <dbReference type="NCBI Taxonomy" id="1685480"/>
    <lineage>
        <taxon>Eukaryota</taxon>
        <taxon>Viridiplantae</taxon>
        <taxon>Streptophyta</taxon>
        <taxon>Embryophyta</taxon>
        <taxon>Tracheophyta</taxon>
        <taxon>Spermatophyta</taxon>
        <taxon>Magnoliopsida</taxon>
        <taxon>eudicotyledons</taxon>
        <taxon>Gunneridae</taxon>
        <taxon>Pentapetalae</taxon>
        <taxon>rosids</taxon>
        <taxon>malvids</taxon>
        <taxon>Brassicales</taxon>
        <taxon>Brassicaceae</taxon>
        <taxon>Coluteocarpeae</taxon>
        <taxon>Microthlaspi</taxon>
    </lineage>
</organism>
<reference evidence="1" key="1">
    <citation type="submission" date="2020-01" db="EMBL/GenBank/DDBJ databases">
        <authorList>
            <person name="Mishra B."/>
        </authorList>
    </citation>
    <scope>NUCLEOTIDE SEQUENCE [LARGE SCALE GENOMIC DNA]</scope>
</reference>
<comment type="caution">
    <text evidence="1">The sequence shown here is derived from an EMBL/GenBank/DDBJ whole genome shotgun (WGS) entry which is preliminary data.</text>
</comment>
<dbReference type="PANTHER" id="PTHR11439">
    <property type="entry name" value="GAG-POL-RELATED RETROTRANSPOSON"/>
    <property type="match status" value="1"/>
</dbReference>
<dbReference type="CDD" id="cd09272">
    <property type="entry name" value="RNase_HI_RT_Ty1"/>
    <property type="match status" value="1"/>
</dbReference>
<gene>
    <name evidence="1" type="ORF">MERR_LOCUS3995</name>
</gene>
<dbReference type="PANTHER" id="PTHR11439:SF462">
    <property type="match status" value="1"/>
</dbReference>
<sequence length="218" mass="24667">MVQANMSKKEGDYDRASLPQLSDDQWTSLLSFLSSKKQETNEKLNGKTESGEFIIDTGASHHMTWDIDLLSNVTNIPACPIGLPDGDSPLAWKTKKQDTVSFSSAEAEYRAMAFTTRELKWNRELLSCFGISHPQAMHLYCDNKAALHIAANPVFHERTKHIERDCHYIRDEIIKGSLTTSHVRTTEQLADIFTKALGSQQFSYLRRKLGIRDLHAPT</sequence>
<evidence type="ECO:0000313" key="1">
    <source>
        <dbReference type="EMBL" id="CAA7016760.1"/>
    </source>
</evidence>
<accession>A0A6D2HKS0</accession>
<dbReference type="OrthoDB" id="1729327at2759"/>
<evidence type="ECO:0008006" key="3">
    <source>
        <dbReference type="Google" id="ProtNLM"/>
    </source>
</evidence>